<protein>
    <recommendedName>
        <fullName evidence="7">Reverse transcriptase domain-containing protein</fullName>
    </recommendedName>
</protein>
<dbReference type="Pfam" id="PF00078">
    <property type="entry name" value="RVT_1"/>
    <property type="match status" value="1"/>
</dbReference>
<dbReference type="CDD" id="cd01647">
    <property type="entry name" value="RT_LTR"/>
    <property type="match status" value="1"/>
</dbReference>
<feature type="region of interest" description="Disordered" evidence="6">
    <location>
        <begin position="194"/>
        <end position="217"/>
    </location>
</feature>
<keyword evidence="4" id="KW-0378">Hydrolase</keyword>
<dbReference type="FunFam" id="3.30.70.270:FF:000026">
    <property type="entry name" value="Transposon Ty3-G Gag-Pol polyprotein"/>
    <property type="match status" value="1"/>
</dbReference>
<gene>
    <name evidence="8" type="ORF">D9613_011971</name>
</gene>
<dbReference type="AlphaFoldDB" id="A0A8H4QFA5"/>
<dbReference type="Gene3D" id="2.40.70.10">
    <property type="entry name" value="Acid Proteases"/>
    <property type="match status" value="1"/>
</dbReference>
<evidence type="ECO:0000313" key="9">
    <source>
        <dbReference type="Proteomes" id="UP000521872"/>
    </source>
</evidence>
<dbReference type="PANTHER" id="PTHR37984:SF5">
    <property type="entry name" value="PROTEIN NYNRIN-LIKE"/>
    <property type="match status" value="1"/>
</dbReference>
<evidence type="ECO:0000313" key="8">
    <source>
        <dbReference type="EMBL" id="KAF4609745.1"/>
    </source>
</evidence>
<dbReference type="Gene3D" id="3.30.70.270">
    <property type="match status" value="2"/>
</dbReference>
<keyword evidence="9" id="KW-1185">Reference proteome</keyword>
<reference evidence="8 9" key="1">
    <citation type="submission" date="2019-12" db="EMBL/GenBank/DDBJ databases">
        <authorList>
            <person name="Floudas D."/>
            <person name="Bentzer J."/>
            <person name="Ahren D."/>
            <person name="Johansson T."/>
            <person name="Persson P."/>
            <person name="Tunlid A."/>
        </authorList>
    </citation>
    <scope>NUCLEOTIDE SEQUENCE [LARGE SCALE GENOMIC DNA]</scope>
    <source>
        <strain evidence="8 9">CBS 102.39</strain>
    </source>
</reference>
<dbReference type="InterPro" id="IPR050951">
    <property type="entry name" value="Retrovirus_Pol_polyprotein"/>
</dbReference>
<sequence>MSQWNKFNVLEDEIYKLHSQSSDSDTEIMSTASPSSFPEKIYIMSHKPKTSTHLSVVLKTMDTEKRLSVDALLDSGATGLFLDTGFVKYHNLNTRKLPRAIPVYNVDGTLNKSGSIYEEVDLIMMYKNHTEKTTFAVCDLGDKSAIIGHTWLYLHNPDVNWQTGDIQFTRCPSGCQMEVKRARRKRQKIAAIQRRQLPQFDDEGDDYSEESPDSEIESEDRIFISYLHPQKQFINATSTMSQKLAEESHQQADSKKKSFEEAVPKHYHQFKSVFSKESFDRLPDRKPWDHAIELKPGSEPYRCKIYPLSPNEQKELDAFLEENLKSGRIRPSKSPMASPVFFVKKKDGSLRLVQDYRKLNEMTIKNSYPLPLISDIITKLSKAKYFTKLDVRWGFNNVRIKQGDEWKAAFRTNRGLFEPLVMFFGLTNSPATFQTMMNDIFIELIDGNMVIVYMDDILIFTETLEHHREVVKQVLQILEQNQLYLKAEKCEFEKERIEYLGLIISQGRIEMDSVKVEGVSKWPEPENVKDVQSFLGFVNFYRRFIEDFADIAKPLHELTKKGTVWRWGLRQQEAFDQLKKKVTSSPVLIFPDDNKPYKVEADSSDYATGAVLSQEGSDGKWHPVAFMSKSLSEVERNYEIHDK</sequence>
<keyword evidence="5" id="KW-0511">Multifunctional enzyme</keyword>
<feature type="compositionally biased region" description="Acidic residues" evidence="6">
    <location>
        <begin position="200"/>
        <end position="217"/>
    </location>
</feature>
<dbReference type="Proteomes" id="UP000521872">
    <property type="component" value="Unassembled WGS sequence"/>
</dbReference>
<keyword evidence="3" id="KW-0540">Nuclease</keyword>
<feature type="domain" description="Reverse transcriptase" evidence="7">
    <location>
        <begin position="324"/>
        <end position="504"/>
    </location>
</feature>
<name>A0A8H4QFA5_9AGAR</name>
<dbReference type="InterPro" id="IPR000477">
    <property type="entry name" value="RT_dom"/>
</dbReference>
<evidence type="ECO:0000259" key="7">
    <source>
        <dbReference type="PROSITE" id="PS50878"/>
    </source>
</evidence>
<comment type="caution">
    <text evidence="8">The sequence shown here is derived from an EMBL/GenBank/DDBJ whole genome shotgun (WGS) entry which is preliminary data.</text>
</comment>
<dbReference type="CDD" id="cd00303">
    <property type="entry name" value="retropepsin_like"/>
    <property type="match status" value="1"/>
</dbReference>
<dbReference type="Gene3D" id="3.10.10.10">
    <property type="entry name" value="HIV Type 1 Reverse Transcriptase, subunit A, domain 1"/>
    <property type="match status" value="1"/>
</dbReference>
<organism evidence="8 9">
    <name type="scientific">Agrocybe pediades</name>
    <dbReference type="NCBI Taxonomy" id="84607"/>
    <lineage>
        <taxon>Eukaryota</taxon>
        <taxon>Fungi</taxon>
        <taxon>Dikarya</taxon>
        <taxon>Basidiomycota</taxon>
        <taxon>Agaricomycotina</taxon>
        <taxon>Agaricomycetes</taxon>
        <taxon>Agaricomycetidae</taxon>
        <taxon>Agaricales</taxon>
        <taxon>Agaricineae</taxon>
        <taxon>Strophariaceae</taxon>
        <taxon>Agrocybe</taxon>
    </lineage>
</organism>
<dbReference type="SUPFAM" id="SSF56672">
    <property type="entry name" value="DNA/RNA polymerases"/>
    <property type="match status" value="1"/>
</dbReference>
<dbReference type="PANTHER" id="PTHR37984">
    <property type="entry name" value="PROTEIN CBG26694"/>
    <property type="match status" value="1"/>
</dbReference>
<evidence type="ECO:0000256" key="4">
    <source>
        <dbReference type="ARBA" id="ARBA00022759"/>
    </source>
</evidence>
<dbReference type="EMBL" id="JAACJL010000060">
    <property type="protein sequence ID" value="KAF4609745.1"/>
    <property type="molecule type" value="Genomic_DNA"/>
</dbReference>
<dbReference type="Pfam" id="PF17919">
    <property type="entry name" value="RT_RNaseH_2"/>
    <property type="match status" value="1"/>
</dbReference>
<dbReference type="GO" id="GO:0016779">
    <property type="term" value="F:nucleotidyltransferase activity"/>
    <property type="evidence" value="ECO:0007669"/>
    <property type="project" value="UniProtKB-KW"/>
</dbReference>
<dbReference type="InterPro" id="IPR041577">
    <property type="entry name" value="RT_RNaseH_2"/>
</dbReference>
<evidence type="ECO:0000256" key="2">
    <source>
        <dbReference type="ARBA" id="ARBA00022695"/>
    </source>
</evidence>
<dbReference type="InterPro" id="IPR043502">
    <property type="entry name" value="DNA/RNA_pol_sf"/>
</dbReference>
<keyword evidence="2" id="KW-0548">Nucleotidyltransferase</keyword>
<evidence type="ECO:0000256" key="1">
    <source>
        <dbReference type="ARBA" id="ARBA00022679"/>
    </source>
</evidence>
<keyword evidence="1" id="KW-0808">Transferase</keyword>
<accession>A0A8H4QFA5</accession>
<dbReference type="GO" id="GO:0004519">
    <property type="term" value="F:endonuclease activity"/>
    <property type="evidence" value="ECO:0007669"/>
    <property type="project" value="UniProtKB-KW"/>
</dbReference>
<evidence type="ECO:0000256" key="5">
    <source>
        <dbReference type="ARBA" id="ARBA00023268"/>
    </source>
</evidence>
<keyword evidence="4" id="KW-0255">Endonuclease</keyword>
<dbReference type="InterPro" id="IPR021109">
    <property type="entry name" value="Peptidase_aspartic_dom_sf"/>
</dbReference>
<dbReference type="PROSITE" id="PS50878">
    <property type="entry name" value="RT_POL"/>
    <property type="match status" value="1"/>
</dbReference>
<evidence type="ECO:0000256" key="3">
    <source>
        <dbReference type="ARBA" id="ARBA00022722"/>
    </source>
</evidence>
<dbReference type="InterPro" id="IPR043128">
    <property type="entry name" value="Rev_trsase/Diguanyl_cyclase"/>
</dbReference>
<proteinExistence type="predicted"/>
<evidence type="ECO:0000256" key="6">
    <source>
        <dbReference type="SAM" id="MobiDB-lite"/>
    </source>
</evidence>